<keyword evidence="5 12" id="KW-0812">Transmembrane</keyword>
<evidence type="ECO:0000256" key="1">
    <source>
        <dbReference type="ARBA" id="ARBA00004141"/>
    </source>
</evidence>
<dbReference type="SUPFAM" id="SSF81336">
    <property type="entry name" value="F1F0 ATP synthase subunit A"/>
    <property type="match status" value="1"/>
</dbReference>
<evidence type="ECO:0000256" key="2">
    <source>
        <dbReference type="ARBA" id="ARBA00006810"/>
    </source>
</evidence>
<dbReference type="PANTHER" id="PTHR11410">
    <property type="entry name" value="ATP SYNTHASE SUBUNIT A"/>
    <property type="match status" value="1"/>
</dbReference>
<sequence>MSDAYFDQFKVVSLIVLTNSSMMMIITAIVVLLLFRGAQLIPDRWQSIIESIYDHFHGVVKDNLGLRGWKYLAFIISLFFFIVFLNLLGLFPCVFTPTVHIVVTLGLSFSIIIGVTLAGLWGFKWDFFSILMPGGAPLGLAPLLVLIETVSYVSRAISLGIRLAANLSAGHLLFAILAGFGFSLLMVSGFVGVGPLLIMVFITLLEVAVAVIQAYVFCLLTTIYLADTIVLH</sequence>
<evidence type="ECO:0000256" key="5">
    <source>
        <dbReference type="ARBA" id="ARBA00022692"/>
    </source>
</evidence>
<dbReference type="CTD" id="4508"/>
<keyword evidence="13" id="KW-0496">Mitochondrion</keyword>
<feature type="transmembrane region" description="Helical" evidence="12">
    <location>
        <begin position="12"/>
        <end position="35"/>
    </location>
</feature>
<dbReference type="Gene3D" id="1.20.120.220">
    <property type="entry name" value="ATP synthase, F0 complex, subunit A"/>
    <property type="match status" value="1"/>
</dbReference>
<comment type="similarity">
    <text evidence="2">Belongs to the ATPase A chain family.</text>
</comment>
<dbReference type="HAMAP" id="MF_01393">
    <property type="entry name" value="ATP_synth_a_bact"/>
    <property type="match status" value="1"/>
</dbReference>
<dbReference type="InterPro" id="IPR023011">
    <property type="entry name" value="ATP_synth_F0_asu_AS"/>
</dbReference>
<dbReference type="AlphaFoldDB" id="Q197I9"/>
<feature type="transmembrane region" description="Helical" evidence="12">
    <location>
        <begin position="197"/>
        <end position="226"/>
    </location>
</feature>
<keyword evidence="10" id="KW-0066">ATP synthesis</keyword>
<keyword evidence="8" id="KW-0406">Ion transport</keyword>
<accession>Q197I9</accession>
<dbReference type="Pfam" id="PF00119">
    <property type="entry name" value="ATP-synt_A"/>
    <property type="match status" value="1"/>
</dbReference>
<evidence type="ECO:0000256" key="9">
    <source>
        <dbReference type="ARBA" id="ARBA00023136"/>
    </source>
</evidence>
<dbReference type="GeneID" id="4126953"/>
<evidence type="ECO:0000256" key="8">
    <source>
        <dbReference type="ARBA" id="ARBA00023065"/>
    </source>
</evidence>
<dbReference type="EMBL" id="DQ640648">
    <property type="protein sequence ID" value="ABF93389.1"/>
    <property type="molecule type" value="Genomic_DNA"/>
</dbReference>
<keyword evidence="7 12" id="KW-1133">Transmembrane helix</keyword>
<dbReference type="GO" id="GO:0045259">
    <property type="term" value="C:proton-transporting ATP synthase complex"/>
    <property type="evidence" value="ECO:0007669"/>
    <property type="project" value="UniProtKB-KW"/>
</dbReference>
<reference evidence="13" key="1">
    <citation type="journal article" date="2006" name="Proc. Natl. Acad. Sci. U.S.A.">
        <title>Naked corals: skeleton loss in Scleractinia.</title>
        <authorList>
            <person name="Medina M."/>
            <person name="Collins A.G."/>
            <person name="Takaoka T.L."/>
            <person name="Kuehl J.V."/>
            <person name="Boore J.L."/>
        </authorList>
    </citation>
    <scope>NUCLEOTIDE SEQUENCE</scope>
</reference>
<evidence type="ECO:0000256" key="7">
    <source>
        <dbReference type="ARBA" id="ARBA00022989"/>
    </source>
</evidence>
<keyword evidence="4" id="KW-0138">CF(0)</keyword>
<dbReference type="PANTHER" id="PTHR11410:SF0">
    <property type="entry name" value="ATP SYNTHASE SUBUNIT A"/>
    <property type="match status" value="1"/>
</dbReference>
<protein>
    <recommendedName>
        <fullName evidence="11">ATP synthase subunit a</fullName>
    </recommendedName>
</protein>
<dbReference type="GO" id="GO:0005743">
    <property type="term" value="C:mitochondrial inner membrane"/>
    <property type="evidence" value="ECO:0007669"/>
    <property type="project" value="UniProtKB-SubCell"/>
</dbReference>
<dbReference type="NCBIfam" id="TIGR01131">
    <property type="entry name" value="ATP_synt_6_or_A"/>
    <property type="match status" value="1"/>
</dbReference>
<evidence type="ECO:0000313" key="13">
    <source>
        <dbReference type="EMBL" id="ABF93389.1"/>
    </source>
</evidence>
<keyword evidence="9 12" id="KW-0472">Membrane</keyword>
<evidence type="ECO:0000256" key="3">
    <source>
        <dbReference type="ARBA" id="ARBA00022448"/>
    </source>
</evidence>
<proteinExistence type="inferred from homology"/>
<name>Q197I9_RICFL</name>
<keyword evidence="6" id="KW-0375">Hydrogen ion transport</keyword>
<dbReference type="GO" id="GO:0046933">
    <property type="term" value="F:proton-transporting ATP synthase activity, rotational mechanism"/>
    <property type="evidence" value="ECO:0007669"/>
    <property type="project" value="TreeGrafter"/>
</dbReference>
<feature type="transmembrane region" description="Helical" evidence="12">
    <location>
        <begin position="71"/>
        <end position="91"/>
    </location>
</feature>
<dbReference type="InterPro" id="IPR035908">
    <property type="entry name" value="F0_ATP_A_sf"/>
</dbReference>
<feature type="transmembrane region" description="Helical" evidence="12">
    <location>
        <begin position="168"/>
        <end position="191"/>
    </location>
</feature>
<organism evidence="13">
    <name type="scientific">Ricordea florida</name>
    <name type="common">Soft coral</name>
    <dbReference type="NCBI Taxonomy" id="165100"/>
    <lineage>
        <taxon>Eukaryota</taxon>
        <taxon>Metazoa</taxon>
        <taxon>Cnidaria</taxon>
        <taxon>Anthozoa</taxon>
        <taxon>Hexacorallia</taxon>
        <taxon>Corallimorpharia</taxon>
        <taxon>Ricordeidae</taxon>
        <taxon>Ricordea</taxon>
    </lineage>
</organism>
<feature type="transmembrane region" description="Helical" evidence="12">
    <location>
        <begin position="127"/>
        <end position="147"/>
    </location>
</feature>
<evidence type="ECO:0000256" key="10">
    <source>
        <dbReference type="ARBA" id="ARBA00023310"/>
    </source>
</evidence>
<dbReference type="PROSITE" id="PS00449">
    <property type="entry name" value="ATPASE_A"/>
    <property type="match status" value="1"/>
</dbReference>
<gene>
    <name evidence="13" type="primary">atp6</name>
</gene>
<evidence type="ECO:0000256" key="11">
    <source>
        <dbReference type="RuleBase" id="RU004450"/>
    </source>
</evidence>
<feature type="transmembrane region" description="Helical" evidence="12">
    <location>
        <begin position="98"/>
        <end position="121"/>
    </location>
</feature>
<dbReference type="CDD" id="cd00310">
    <property type="entry name" value="ATP-synt_Fo_a_6"/>
    <property type="match status" value="1"/>
</dbReference>
<dbReference type="PRINTS" id="PR00123">
    <property type="entry name" value="ATPASEA"/>
</dbReference>
<dbReference type="InterPro" id="IPR000568">
    <property type="entry name" value="ATP_synth_F0_asu"/>
</dbReference>
<geneLocation type="mitochondrion" evidence="13"/>
<evidence type="ECO:0000256" key="4">
    <source>
        <dbReference type="ARBA" id="ARBA00022547"/>
    </source>
</evidence>
<keyword evidence="3" id="KW-0813">Transport</keyword>
<dbReference type="InterPro" id="IPR045083">
    <property type="entry name" value="ATP_synth_F0_asu_bact/mt"/>
</dbReference>
<evidence type="ECO:0000256" key="12">
    <source>
        <dbReference type="SAM" id="Phobius"/>
    </source>
</evidence>
<comment type="subcellular location">
    <subcellularLocation>
        <location evidence="1">Membrane</location>
        <topology evidence="1">Multi-pass membrane protein</topology>
    </subcellularLocation>
    <subcellularLocation>
        <location evidence="11">Mitochondrion inner membrane</location>
        <topology evidence="11">Multi-pass membrane protein</topology>
    </subcellularLocation>
</comment>
<evidence type="ECO:0000256" key="6">
    <source>
        <dbReference type="ARBA" id="ARBA00022781"/>
    </source>
</evidence>
<dbReference type="RefSeq" id="YP_654309.1">
    <property type="nucleotide sequence ID" value="NC_008159.1"/>
</dbReference>